<name>A0A1X6NY09_PORUM</name>
<keyword evidence="2 3" id="KW-0040">ANK repeat</keyword>
<feature type="repeat" description="ANK" evidence="3">
    <location>
        <begin position="77"/>
        <end position="110"/>
    </location>
</feature>
<reference evidence="4 5" key="1">
    <citation type="submission" date="2017-03" db="EMBL/GenBank/DDBJ databases">
        <title>WGS assembly of Porphyra umbilicalis.</title>
        <authorList>
            <person name="Brawley S.H."/>
            <person name="Blouin N.A."/>
            <person name="Ficko-Blean E."/>
            <person name="Wheeler G.L."/>
            <person name="Lohr M."/>
            <person name="Goodson H.V."/>
            <person name="Jenkins J.W."/>
            <person name="Blaby-Haas C.E."/>
            <person name="Helliwell K.E."/>
            <person name="Chan C."/>
            <person name="Marriage T."/>
            <person name="Bhattacharya D."/>
            <person name="Klein A.S."/>
            <person name="Badis Y."/>
            <person name="Brodie J."/>
            <person name="Cao Y."/>
            <person name="Collen J."/>
            <person name="Dittami S.M."/>
            <person name="Gachon C.M."/>
            <person name="Green B.R."/>
            <person name="Karpowicz S."/>
            <person name="Kim J.W."/>
            <person name="Kudahl U."/>
            <person name="Lin S."/>
            <person name="Michel G."/>
            <person name="Mittag M."/>
            <person name="Olson B.J."/>
            <person name="Pangilinan J."/>
            <person name="Peng Y."/>
            <person name="Qiu H."/>
            <person name="Shu S."/>
            <person name="Singer J.T."/>
            <person name="Smith A.G."/>
            <person name="Sprecher B.N."/>
            <person name="Wagner V."/>
            <person name="Wang W."/>
            <person name="Wang Z.-Y."/>
            <person name="Yan J."/>
            <person name="Yarish C."/>
            <person name="Zoeuner-Riek S."/>
            <person name="Zhuang Y."/>
            <person name="Zou Y."/>
            <person name="Lindquist E.A."/>
            <person name="Grimwood J."/>
            <person name="Barry K."/>
            <person name="Rokhsar D.S."/>
            <person name="Schmutz J."/>
            <person name="Stiller J.W."/>
            <person name="Grossman A.R."/>
            <person name="Prochnik S.E."/>
        </authorList>
    </citation>
    <scope>NUCLEOTIDE SEQUENCE [LARGE SCALE GENOMIC DNA]</scope>
    <source>
        <strain evidence="4">4086291</strain>
    </source>
</reference>
<keyword evidence="1" id="KW-0677">Repeat</keyword>
<dbReference type="EMBL" id="KV918999">
    <property type="protein sequence ID" value="OSX73386.1"/>
    <property type="molecule type" value="Genomic_DNA"/>
</dbReference>
<dbReference type="GO" id="GO:0010468">
    <property type="term" value="P:regulation of gene expression"/>
    <property type="evidence" value="ECO:0007669"/>
    <property type="project" value="TreeGrafter"/>
</dbReference>
<dbReference type="InterPro" id="IPR036770">
    <property type="entry name" value="Ankyrin_rpt-contain_sf"/>
</dbReference>
<organism evidence="4 5">
    <name type="scientific">Porphyra umbilicalis</name>
    <name type="common">Purple laver</name>
    <name type="synonym">Red alga</name>
    <dbReference type="NCBI Taxonomy" id="2786"/>
    <lineage>
        <taxon>Eukaryota</taxon>
        <taxon>Rhodophyta</taxon>
        <taxon>Bangiophyceae</taxon>
        <taxon>Bangiales</taxon>
        <taxon>Bangiaceae</taxon>
        <taxon>Porphyra</taxon>
    </lineage>
</organism>
<keyword evidence="5" id="KW-1185">Reference proteome</keyword>
<protein>
    <submittedName>
        <fullName evidence="4">Uncharacterized protein</fullName>
    </submittedName>
</protein>
<proteinExistence type="predicted"/>
<accession>A0A1X6NY09</accession>
<dbReference type="GO" id="GO:0005634">
    <property type="term" value="C:nucleus"/>
    <property type="evidence" value="ECO:0007669"/>
    <property type="project" value="TreeGrafter"/>
</dbReference>
<feature type="repeat" description="ANK" evidence="3">
    <location>
        <begin position="18"/>
        <end position="39"/>
    </location>
</feature>
<dbReference type="AlphaFoldDB" id="A0A1X6NY09"/>
<sequence>MVRSLLQAGAKAGARNKRGQTPLHLAARRGLLTAASLLLGDLLAGSVETRRAAADAPPTAAAMATPPAIDVNAADRDGQTALHLAALEGDSRMVALLLLRHAAHPTPVNVLGGTPLTAAAALGHTDIVTQLPAEHPAGAVSPPAHEAAAARRPAMLSLPPIAAFLPAGDEAGNTVLHKTAADAHLLRWLGPTPRCNDDRVMAVVAAHWFRTARTAGDAFGFSPTLLRRLGEARGVVMALLNGGAGLAALGGARRWLVMSIVASTRGVGRRQALLLPFRGRLRGRDGRGEGAEEEDRVVPTHF</sequence>
<dbReference type="PROSITE" id="PS50088">
    <property type="entry name" value="ANK_REPEAT"/>
    <property type="match status" value="2"/>
</dbReference>
<evidence type="ECO:0000256" key="2">
    <source>
        <dbReference type="ARBA" id="ARBA00023043"/>
    </source>
</evidence>
<dbReference type="Proteomes" id="UP000218209">
    <property type="component" value="Unassembled WGS sequence"/>
</dbReference>
<evidence type="ECO:0000313" key="4">
    <source>
        <dbReference type="EMBL" id="OSX73386.1"/>
    </source>
</evidence>
<dbReference type="SUPFAM" id="SSF48403">
    <property type="entry name" value="Ankyrin repeat"/>
    <property type="match status" value="1"/>
</dbReference>
<dbReference type="PROSITE" id="PS50297">
    <property type="entry name" value="ANK_REP_REGION"/>
    <property type="match status" value="2"/>
</dbReference>
<dbReference type="PANTHER" id="PTHR24124">
    <property type="entry name" value="ANKYRIN REPEAT FAMILY A"/>
    <property type="match status" value="1"/>
</dbReference>
<dbReference type="InterPro" id="IPR002110">
    <property type="entry name" value="Ankyrin_rpt"/>
</dbReference>
<gene>
    <name evidence="4" type="ORF">BU14_0352s0005</name>
</gene>
<evidence type="ECO:0000256" key="1">
    <source>
        <dbReference type="ARBA" id="ARBA00022737"/>
    </source>
</evidence>
<dbReference type="PANTHER" id="PTHR24124:SF14">
    <property type="entry name" value="CHROMOSOME UNDETERMINED SCAFFOLD_25, WHOLE GENOME SHOTGUN SEQUENCE"/>
    <property type="match status" value="1"/>
</dbReference>
<dbReference type="Pfam" id="PF12796">
    <property type="entry name" value="Ank_2"/>
    <property type="match status" value="1"/>
</dbReference>
<evidence type="ECO:0000313" key="5">
    <source>
        <dbReference type="Proteomes" id="UP000218209"/>
    </source>
</evidence>
<dbReference type="OrthoDB" id="9995210at2759"/>
<evidence type="ECO:0000256" key="3">
    <source>
        <dbReference type="PROSITE-ProRule" id="PRU00023"/>
    </source>
</evidence>
<dbReference type="Gene3D" id="1.25.40.20">
    <property type="entry name" value="Ankyrin repeat-containing domain"/>
    <property type="match status" value="1"/>
</dbReference>
<dbReference type="Pfam" id="PF00023">
    <property type="entry name" value="Ank"/>
    <property type="match status" value="1"/>
</dbReference>
<dbReference type="SMART" id="SM00248">
    <property type="entry name" value="ANK"/>
    <property type="match status" value="2"/>
</dbReference>